<dbReference type="PANTHER" id="PTHR37928">
    <property type="entry name" value="CFEM DOMAIN PROTEIN (AFU_ORTHOLOGUE AFUA_6G14090)"/>
    <property type="match status" value="1"/>
</dbReference>
<feature type="signal peptide" evidence="16">
    <location>
        <begin position="1"/>
        <end position="17"/>
    </location>
</feature>
<keyword evidence="19" id="KW-1185">Reference proteome</keyword>
<dbReference type="InterPro" id="IPR051735">
    <property type="entry name" value="CFEM_domain"/>
</dbReference>
<feature type="binding site" description="axial binding residue" evidence="15">
    <location>
        <position position="48"/>
    </location>
    <ligand>
        <name>heme</name>
        <dbReference type="ChEBI" id="CHEBI:30413"/>
    </ligand>
    <ligandPart>
        <name>Fe</name>
        <dbReference type="ChEBI" id="CHEBI:18248"/>
    </ligandPart>
</feature>
<evidence type="ECO:0000256" key="2">
    <source>
        <dbReference type="ARBA" id="ARBA00004613"/>
    </source>
</evidence>
<dbReference type="Pfam" id="PF05730">
    <property type="entry name" value="CFEM"/>
    <property type="match status" value="1"/>
</dbReference>
<keyword evidence="11" id="KW-0472">Membrane</keyword>
<dbReference type="GO" id="GO:0005576">
    <property type="term" value="C:extracellular region"/>
    <property type="evidence" value="ECO:0007669"/>
    <property type="project" value="UniProtKB-SubCell"/>
</dbReference>
<comment type="caution">
    <text evidence="15">Lacks conserved residue(s) required for the propagation of feature annotation.</text>
</comment>
<keyword evidence="14" id="KW-0449">Lipoprotein</keyword>
<dbReference type="EMBL" id="JAFJYH010000215">
    <property type="protein sequence ID" value="KAG4415639.1"/>
    <property type="molecule type" value="Genomic_DNA"/>
</dbReference>
<keyword evidence="10 15" id="KW-0408">Iron</keyword>
<dbReference type="OrthoDB" id="3767534at2759"/>
<feature type="disulfide bond" evidence="15">
    <location>
        <begin position="44"/>
        <end position="51"/>
    </location>
</feature>
<dbReference type="AlphaFoldDB" id="A0A8H7T5P2"/>
<keyword evidence="8 15" id="KW-0479">Metal-binding</keyword>
<evidence type="ECO:0000256" key="13">
    <source>
        <dbReference type="ARBA" id="ARBA00023180"/>
    </source>
</evidence>
<proteinExistence type="inferred from homology"/>
<protein>
    <recommendedName>
        <fullName evidence="17">CFEM domain-containing protein</fullName>
    </recommendedName>
</protein>
<evidence type="ECO:0000313" key="19">
    <source>
        <dbReference type="Proteomes" id="UP000664132"/>
    </source>
</evidence>
<evidence type="ECO:0000256" key="9">
    <source>
        <dbReference type="ARBA" id="ARBA00022729"/>
    </source>
</evidence>
<sequence length="185" mass="17212">MKFTTATIAILATAVSAQSIAELTASIPACAQTCLATAIGNSGCGVDDNACQCGDANAAITREATPCVISGCSSEEALNTQSITSQICALVAAGGSSGGSSAASSAATSAASSVSSAASSAASSATSMASSMASSMSSAASSAASSVSEAATATTSAPVEATNAASKEKVGSFMAGAAILAAIAL</sequence>
<gene>
    <name evidence="18" type="ORF">IFR04_011253</name>
</gene>
<name>A0A8H7T5P2_9HELO</name>
<dbReference type="Proteomes" id="UP000664132">
    <property type="component" value="Unassembled WGS sequence"/>
</dbReference>
<keyword evidence="4" id="KW-1003">Cell membrane</keyword>
<keyword evidence="7" id="KW-0336">GPI-anchor</keyword>
<reference evidence="18" key="1">
    <citation type="submission" date="2021-02" db="EMBL/GenBank/DDBJ databases">
        <title>Genome sequence Cadophora malorum strain M34.</title>
        <authorList>
            <person name="Stefanovic E."/>
            <person name="Vu D."/>
            <person name="Scully C."/>
            <person name="Dijksterhuis J."/>
            <person name="Roader J."/>
            <person name="Houbraken J."/>
        </authorList>
    </citation>
    <scope>NUCLEOTIDE SEQUENCE</scope>
    <source>
        <strain evidence="18">M34</strain>
    </source>
</reference>
<accession>A0A8H7T5P2</accession>
<dbReference type="SMART" id="SM00747">
    <property type="entry name" value="CFEM"/>
    <property type="match status" value="1"/>
</dbReference>
<evidence type="ECO:0000256" key="11">
    <source>
        <dbReference type="ARBA" id="ARBA00023136"/>
    </source>
</evidence>
<keyword evidence="9 16" id="KW-0732">Signal</keyword>
<evidence type="ECO:0000256" key="14">
    <source>
        <dbReference type="ARBA" id="ARBA00023288"/>
    </source>
</evidence>
<evidence type="ECO:0000256" key="16">
    <source>
        <dbReference type="SAM" id="SignalP"/>
    </source>
</evidence>
<comment type="similarity">
    <text evidence="3">Belongs to the RBT5 family.</text>
</comment>
<evidence type="ECO:0000256" key="15">
    <source>
        <dbReference type="PROSITE-ProRule" id="PRU01356"/>
    </source>
</evidence>
<evidence type="ECO:0000259" key="17">
    <source>
        <dbReference type="PROSITE" id="PS52012"/>
    </source>
</evidence>
<dbReference type="PROSITE" id="PS52012">
    <property type="entry name" value="CFEM"/>
    <property type="match status" value="1"/>
</dbReference>
<comment type="subcellular location">
    <subcellularLocation>
        <location evidence="1">Cell membrane</location>
        <topology evidence="1">Lipid-anchor</topology>
        <topology evidence="1">GPI-anchor</topology>
    </subcellularLocation>
    <subcellularLocation>
        <location evidence="2">Secreted</location>
    </subcellularLocation>
</comment>
<dbReference type="PANTHER" id="PTHR37928:SF2">
    <property type="entry name" value="GPI ANCHORED CFEM DOMAIN PROTEIN (AFU_ORTHOLOGUE AFUA_6G10580)"/>
    <property type="match status" value="1"/>
</dbReference>
<dbReference type="GO" id="GO:0098552">
    <property type="term" value="C:side of membrane"/>
    <property type="evidence" value="ECO:0007669"/>
    <property type="project" value="UniProtKB-KW"/>
</dbReference>
<feature type="domain" description="CFEM" evidence="17">
    <location>
        <begin position="2"/>
        <end position="115"/>
    </location>
</feature>
<keyword evidence="13" id="KW-0325">Glycoprotein</keyword>
<evidence type="ECO:0000256" key="7">
    <source>
        <dbReference type="ARBA" id="ARBA00022622"/>
    </source>
</evidence>
<evidence type="ECO:0000256" key="6">
    <source>
        <dbReference type="ARBA" id="ARBA00022617"/>
    </source>
</evidence>
<keyword evidence="12 15" id="KW-1015">Disulfide bond</keyword>
<keyword evidence="5" id="KW-0964">Secreted</keyword>
<feature type="chain" id="PRO_5034009065" description="CFEM domain-containing protein" evidence="16">
    <location>
        <begin position="18"/>
        <end position="185"/>
    </location>
</feature>
<dbReference type="GO" id="GO:0005886">
    <property type="term" value="C:plasma membrane"/>
    <property type="evidence" value="ECO:0007669"/>
    <property type="project" value="UniProtKB-SubCell"/>
</dbReference>
<evidence type="ECO:0000256" key="4">
    <source>
        <dbReference type="ARBA" id="ARBA00022475"/>
    </source>
</evidence>
<evidence type="ECO:0000256" key="5">
    <source>
        <dbReference type="ARBA" id="ARBA00022525"/>
    </source>
</evidence>
<dbReference type="InterPro" id="IPR008427">
    <property type="entry name" value="Extracellular_membr_CFEM_dom"/>
</dbReference>
<evidence type="ECO:0000256" key="10">
    <source>
        <dbReference type="ARBA" id="ARBA00023004"/>
    </source>
</evidence>
<evidence type="ECO:0000313" key="18">
    <source>
        <dbReference type="EMBL" id="KAG4415639.1"/>
    </source>
</evidence>
<evidence type="ECO:0000256" key="12">
    <source>
        <dbReference type="ARBA" id="ARBA00023157"/>
    </source>
</evidence>
<evidence type="ECO:0000256" key="8">
    <source>
        <dbReference type="ARBA" id="ARBA00022723"/>
    </source>
</evidence>
<organism evidence="18 19">
    <name type="scientific">Cadophora malorum</name>
    <dbReference type="NCBI Taxonomy" id="108018"/>
    <lineage>
        <taxon>Eukaryota</taxon>
        <taxon>Fungi</taxon>
        <taxon>Dikarya</taxon>
        <taxon>Ascomycota</taxon>
        <taxon>Pezizomycotina</taxon>
        <taxon>Leotiomycetes</taxon>
        <taxon>Helotiales</taxon>
        <taxon>Ploettnerulaceae</taxon>
        <taxon>Cadophora</taxon>
    </lineage>
</organism>
<evidence type="ECO:0000256" key="1">
    <source>
        <dbReference type="ARBA" id="ARBA00004609"/>
    </source>
</evidence>
<evidence type="ECO:0000256" key="3">
    <source>
        <dbReference type="ARBA" id="ARBA00010031"/>
    </source>
</evidence>
<keyword evidence="6 15" id="KW-0349">Heme</keyword>
<comment type="caution">
    <text evidence="18">The sequence shown here is derived from an EMBL/GenBank/DDBJ whole genome shotgun (WGS) entry which is preliminary data.</text>
</comment>
<dbReference type="GO" id="GO:0046872">
    <property type="term" value="F:metal ion binding"/>
    <property type="evidence" value="ECO:0007669"/>
    <property type="project" value="UniProtKB-UniRule"/>
</dbReference>